<dbReference type="InterPro" id="IPR017451">
    <property type="entry name" value="F-box-assoc_interact_dom"/>
</dbReference>
<dbReference type="SUPFAM" id="SSF81383">
    <property type="entry name" value="F-box domain"/>
    <property type="match status" value="1"/>
</dbReference>
<name>A0AAN8UKI9_9MAGN</name>
<dbReference type="InterPro" id="IPR015915">
    <property type="entry name" value="Kelch-typ_b-propeller"/>
</dbReference>
<dbReference type="InterPro" id="IPR036047">
    <property type="entry name" value="F-box-like_dom_sf"/>
</dbReference>
<evidence type="ECO:0000313" key="3">
    <source>
        <dbReference type="Proteomes" id="UP001370490"/>
    </source>
</evidence>
<dbReference type="Pfam" id="PF07734">
    <property type="entry name" value="FBA_1"/>
    <property type="match status" value="1"/>
</dbReference>
<dbReference type="Gene3D" id="1.20.1280.50">
    <property type="match status" value="1"/>
</dbReference>
<protein>
    <submittedName>
        <fullName evidence="2">Kelch repeat type 1</fullName>
    </submittedName>
</protein>
<dbReference type="Pfam" id="PF12937">
    <property type="entry name" value="F-box-like"/>
    <property type="match status" value="1"/>
</dbReference>
<proteinExistence type="predicted"/>
<dbReference type="AlphaFoldDB" id="A0AAN8UKI9"/>
<dbReference type="PROSITE" id="PS50181">
    <property type="entry name" value="FBOX"/>
    <property type="match status" value="1"/>
</dbReference>
<dbReference type="SMART" id="SM00256">
    <property type="entry name" value="FBOX"/>
    <property type="match status" value="1"/>
</dbReference>
<dbReference type="PANTHER" id="PTHR31672:SF2">
    <property type="entry name" value="F-BOX DOMAIN-CONTAINING PROTEIN"/>
    <property type="match status" value="1"/>
</dbReference>
<organism evidence="2 3">
    <name type="scientific">Dillenia turbinata</name>
    <dbReference type="NCBI Taxonomy" id="194707"/>
    <lineage>
        <taxon>Eukaryota</taxon>
        <taxon>Viridiplantae</taxon>
        <taxon>Streptophyta</taxon>
        <taxon>Embryophyta</taxon>
        <taxon>Tracheophyta</taxon>
        <taxon>Spermatophyta</taxon>
        <taxon>Magnoliopsida</taxon>
        <taxon>eudicotyledons</taxon>
        <taxon>Gunneridae</taxon>
        <taxon>Pentapetalae</taxon>
        <taxon>Dilleniales</taxon>
        <taxon>Dilleniaceae</taxon>
        <taxon>Dillenia</taxon>
    </lineage>
</organism>
<dbReference type="PANTHER" id="PTHR31672">
    <property type="entry name" value="BNACNNG10540D PROTEIN"/>
    <property type="match status" value="1"/>
</dbReference>
<reference evidence="2 3" key="1">
    <citation type="submission" date="2023-12" db="EMBL/GenBank/DDBJ databases">
        <title>A high-quality genome assembly for Dillenia turbinata (Dilleniales).</title>
        <authorList>
            <person name="Chanderbali A."/>
        </authorList>
    </citation>
    <scope>NUCLEOTIDE SEQUENCE [LARGE SCALE GENOMIC DNA]</scope>
    <source>
        <strain evidence="2">LSX21</strain>
        <tissue evidence="2">Leaf</tissue>
    </source>
</reference>
<gene>
    <name evidence="2" type="ORF">RJ641_024280</name>
</gene>
<dbReference type="InterPro" id="IPR050796">
    <property type="entry name" value="SCF_F-box_component"/>
</dbReference>
<dbReference type="SUPFAM" id="SSF117281">
    <property type="entry name" value="Kelch motif"/>
    <property type="match status" value="1"/>
</dbReference>
<dbReference type="InterPro" id="IPR006527">
    <property type="entry name" value="F-box-assoc_dom_typ1"/>
</dbReference>
<dbReference type="Proteomes" id="UP001370490">
    <property type="component" value="Unassembled WGS sequence"/>
</dbReference>
<dbReference type="EMBL" id="JBAMMX010000028">
    <property type="protein sequence ID" value="KAK6912187.1"/>
    <property type="molecule type" value="Genomic_DNA"/>
</dbReference>
<dbReference type="InterPro" id="IPR001810">
    <property type="entry name" value="F-box_dom"/>
</dbReference>
<feature type="domain" description="F-box" evidence="1">
    <location>
        <begin position="1"/>
        <end position="33"/>
    </location>
</feature>
<evidence type="ECO:0000259" key="1">
    <source>
        <dbReference type="PROSITE" id="PS50181"/>
    </source>
</evidence>
<dbReference type="CDD" id="cd09917">
    <property type="entry name" value="F-box_SF"/>
    <property type="match status" value="1"/>
</dbReference>
<keyword evidence="3" id="KW-1185">Reference proteome</keyword>
<sequence>MWNHLPFDILANIFSYLPADSLARANAVCRLWHVCATARPLQPRQHPPWFMALPARNCGVCCLAHNPVRNSWVELPLDFVSNPVRPIGSIEGLVLFRVQSSSSFQLAICNPFTKEYKQLQMLNVERSSPAVGVVVTERGQSVPFSSYKIYVAGGMSQRASGIATYEPTLEIYDSDHDKWQILGPMPSEFAVRLTVWTPNDNVYSEGVLYWMTSARAYSIMCFDISTNTWRELKVPLADQLEFAALMRRTGKLTLVGGSGGGDACVWQLSEGNKWDLIQQVPNVIKRKLSGENASWEHTNCVGSDEAIFLYKDVWSGMAVWREVENGRWEWHWIEGCSVGVTSKRVQNLPFKGLLLHPNLAHFEYRK</sequence>
<dbReference type="Gene3D" id="2.120.10.80">
    <property type="entry name" value="Kelch-type beta propeller"/>
    <property type="match status" value="1"/>
</dbReference>
<dbReference type="NCBIfam" id="TIGR01640">
    <property type="entry name" value="F_box_assoc_1"/>
    <property type="match status" value="1"/>
</dbReference>
<accession>A0AAN8UKI9</accession>
<evidence type="ECO:0000313" key="2">
    <source>
        <dbReference type="EMBL" id="KAK6912187.1"/>
    </source>
</evidence>
<comment type="caution">
    <text evidence="2">The sequence shown here is derived from an EMBL/GenBank/DDBJ whole genome shotgun (WGS) entry which is preliminary data.</text>
</comment>